<reference evidence="4 5" key="1">
    <citation type="journal article" date="2016" name="Nat. Commun.">
        <title>Thousands of microbial genomes shed light on interconnected biogeochemical processes in an aquifer system.</title>
        <authorList>
            <person name="Anantharaman K."/>
            <person name="Brown C.T."/>
            <person name="Hug L.A."/>
            <person name="Sharon I."/>
            <person name="Castelle C.J."/>
            <person name="Probst A.J."/>
            <person name="Thomas B.C."/>
            <person name="Singh A."/>
            <person name="Wilkins M.J."/>
            <person name="Karaoz U."/>
            <person name="Brodie E.L."/>
            <person name="Williams K.H."/>
            <person name="Hubbard S.S."/>
            <person name="Banfield J.F."/>
        </authorList>
    </citation>
    <scope>NUCLEOTIDE SEQUENCE [LARGE SCALE GENOMIC DNA]</scope>
</reference>
<feature type="region of interest" description="Disordered" evidence="1">
    <location>
        <begin position="590"/>
        <end position="628"/>
    </location>
</feature>
<evidence type="ECO:0000313" key="4">
    <source>
        <dbReference type="EMBL" id="OGY34154.1"/>
    </source>
</evidence>
<dbReference type="InterPro" id="IPR019476">
    <property type="entry name" value="T4SS_TraD_DNA-bd"/>
</dbReference>
<evidence type="ECO:0000313" key="5">
    <source>
        <dbReference type="Proteomes" id="UP000177528"/>
    </source>
</evidence>
<dbReference type="Pfam" id="PF10412">
    <property type="entry name" value="TrwB_AAD_bind"/>
    <property type="match status" value="1"/>
</dbReference>
<evidence type="ECO:0000256" key="1">
    <source>
        <dbReference type="SAM" id="MobiDB-lite"/>
    </source>
</evidence>
<dbReference type="InterPro" id="IPR051162">
    <property type="entry name" value="T4SS_component"/>
</dbReference>
<feature type="domain" description="CxxC-x17-CxxC" evidence="3">
    <location>
        <begin position="557"/>
        <end position="591"/>
    </location>
</feature>
<accession>A0A1G1X2I0</accession>
<evidence type="ECO:0000259" key="2">
    <source>
        <dbReference type="Pfam" id="PF10412"/>
    </source>
</evidence>
<dbReference type="Proteomes" id="UP000177528">
    <property type="component" value="Unassembled WGS sequence"/>
</dbReference>
<comment type="caution">
    <text evidence="4">The sequence shown here is derived from an EMBL/GenBank/DDBJ whole genome shotgun (WGS) entry which is preliminary data.</text>
</comment>
<organism evidence="4 5">
    <name type="scientific">Candidatus Andersenbacteria bacterium RIFCSPHIGHO2_12_FULL_45_11</name>
    <dbReference type="NCBI Taxonomy" id="1797281"/>
    <lineage>
        <taxon>Bacteria</taxon>
        <taxon>Candidatus Anderseniibacteriota</taxon>
    </lineage>
</organism>
<dbReference type="PANTHER" id="PTHR30121">
    <property type="entry name" value="UNCHARACTERIZED PROTEIN YJGR-RELATED"/>
    <property type="match status" value="1"/>
</dbReference>
<feature type="compositionally biased region" description="Polar residues" evidence="1">
    <location>
        <begin position="463"/>
        <end position="475"/>
    </location>
</feature>
<dbReference type="InterPro" id="IPR026363">
    <property type="entry name" value="CxxC-x17-CxxC_dom"/>
</dbReference>
<dbReference type="InterPro" id="IPR027417">
    <property type="entry name" value="P-loop_NTPase"/>
</dbReference>
<protein>
    <submittedName>
        <fullName evidence="4">Uncharacterized protein</fullName>
    </submittedName>
</protein>
<feature type="region of interest" description="Disordered" evidence="1">
    <location>
        <begin position="424"/>
        <end position="476"/>
    </location>
</feature>
<dbReference type="CDD" id="cd01127">
    <property type="entry name" value="TrwB_TraG_TraD_VirD4"/>
    <property type="match status" value="1"/>
</dbReference>
<dbReference type="PANTHER" id="PTHR30121:SF11">
    <property type="entry name" value="AAA+ ATPASE DOMAIN-CONTAINING PROTEIN"/>
    <property type="match status" value="1"/>
</dbReference>
<dbReference type="AlphaFoldDB" id="A0A1G1X2I0"/>
<feature type="region of interest" description="Disordered" evidence="1">
    <location>
        <begin position="524"/>
        <end position="557"/>
    </location>
</feature>
<proteinExistence type="predicted"/>
<dbReference type="NCBIfam" id="TIGR04272">
    <property type="entry name" value="cxxc_cxxc_Mbark"/>
    <property type="match status" value="1"/>
</dbReference>
<feature type="domain" description="Type IV secretion system coupling protein TraD DNA-binding" evidence="2">
    <location>
        <begin position="26"/>
        <end position="320"/>
    </location>
</feature>
<feature type="compositionally biased region" description="Polar residues" evidence="1">
    <location>
        <begin position="610"/>
        <end position="620"/>
    </location>
</feature>
<feature type="compositionally biased region" description="Basic and acidic residues" evidence="1">
    <location>
        <begin position="590"/>
        <end position="599"/>
    </location>
</feature>
<dbReference type="Gene3D" id="3.40.50.300">
    <property type="entry name" value="P-loop containing nucleotide triphosphate hydrolases"/>
    <property type="match status" value="2"/>
</dbReference>
<sequence length="628" mass="70333">MSKEVTVVGQTNFRGQRRAFGLYIDDRRRHVYVIGKTGVGKTTLLENMIIQDIKMGRGLALVDPHGDVAEKILDIIPPERINDVVYFDPADVDYPVAFNPLESVDPQYKYLVASGLVSSLKKIWADSWGPRLEYILRNVILALLDYPNSTMLGIMRMLADKDYRKKVVDTIQDPVVKAFWVNEFANYNERFRSEAISPIQNKVGQFLSSSIIRNIVAQPKSTIDMQEIMDKGKILLINVSKGRIGEDNSALLGAMLITKIQLAAMNRASIAEEDRKDFYLYVDEFQNFATESFATILSEARKYRLNLIIAHQYITQMEEVVRDAVFGNVGTLISFRVGAFDGEYLEKEFMPQFTQTDLVNLDKYNAYVKLMINGVTSAPFSMETIPPVAETYNSREKVLAVSRERYGNSREIIEEKISRWSDTALKIPPETENGGPTFAKASAGKRDQNFQQRNNTGGGGNAPLTSPNPHQSGGQASFVRRGNAMQSTPQKPPAPKPEELEDVVIAPAKQEMITDLSTLLRKATPPYEGGVRGGERANALQHPTQPPLEKGRSLPTLYDATCSNCGEPTQVPFKPDPEKEVFCKECYDKRKREKAEQPKSRPFAEALKPENSNSSNTKSFSGPRPPKI</sequence>
<dbReference type="EMBL" id="MHHR01000020">
    <property type="protein sequence ID" value="OGY34154.1"/>
    <property type="molecule type" value="Genomic_DNA"/>
</dbReference>
<gene>
    <name evidence="4" type="ORF">A3D99_00340</name>
</gene>
<evidence type="ECO:0000259" key="3">
    <source>
        <dbReference type="Pfam" id="PF23477"/>
    </source>
</evidence>
<name>A0A1G1X2I0_9BACT</name>
<dbReference type="Pfam" id="PF23477">
    <property type="entry name" value="zf_Tbcl_2"/>
    <property type="match status" value="1"/>
</dbReference>
<dbReference type="SUPFAM" id="SSF52540">
    <property type="entry name" value="P-loop containing nucleoside triphosphate hydrolases"/>
    <property type="match status" value="1"/>
</dbReference>